<organism evidence="2 3">
    <name type="scientific">Maribacter arenosus</name>
    <dbReference type="NCBI Taxonomy" id="1854708"/>
    <lineage>
        <taxon>Bacteria</taxon>
        <taxon>Pseudomonadati</taxon>
        <taxon>Bacteroidota</taxon>
        <taxon>Flavobacteriia</taxon>
        <taxon>Flavobacteriales</taxon>
        <taxon>Flavobacteriaceae</taxon>
        <taxon>Maribacter</taxon>
    </lineage>
</organism>
<comment type="caution">
    <text evidence="2">The sequence shown here is derived from an EMBL/GenBank/DDBJ whole genome shotgun (WGS) entry which is preliminary data.</text>
</comment>
<evidence type="ECO:0000313" key="2">
    <source>
        <dbReference type="EMBL" id="MBD0852083.1"/>
    </source>
</evidence>
<dbReference type="RefSeq" id="WP_188315191.1">
    <property type="nucleotide sequence ID" value="NZ_JABTCG010000005.1"/>
</dbReference>
<accession>A0ABR7VEL3</accession>
<dbReference type="PANTHER" id="PTHR43792">
    <property type="entry name" value="GNAT FAMILY, PUTATIVE (AFU_ORTHOLOGUE AFUA_3G00765)-RELATED-RELATED"/>
    <property type="match status" value="1"/>
</dbReference>
<sequence>MKTLIETERLVLREITLEDKEELFQLHADPKVQKWTGEPVVESLKEMEQAIRIRLKDFRKYGFGRLAVILKETNEFLGWAGLAYLPEFDKVDLGYRLKEKYWGMGIATEASEAIIDYGFNVLDLDLIIAIALPENKASIRVMEKVGMIYDKQAPYDEMIQEAIWYKLERKVYNKR</sequence>
<keyword evidence="3" id="KW-1185">Reference proteome</keyword>
<name>A0ABR7VEL3_9FLAO</name>
<dbReference type="Pfam" id="PF13302">
    <property type="entry name" value="Acetyltransf_3"/>
    <property type="match status" value="1"/>
</dbReference>
<dbReference type="InterPro" id="IPR051531">
    <property type="entry name" value="N-acetyltransferase"/>
</dbReference>
<dbReference type="Gene3D" id="3.40.630.30">
    <property type="match status" value="1"/>
</dbReference>
<reference evidence="2 3" key="1">
    <citation type="submission" date="2020-05" db="EMBL/GenBank/DDBJ databases">
        <title>The draft genome sequence of Maribacter arenosus CAU 1321.</title>
        <authorList>
            <person name="Mu L."/>
        </authorList>
    </citation>
    <scope>NUCLEOTIDE SEQUENCE [LARGE SCALE GENOMIC DNA]</scope>
    <source>
        <strain evidence="2 3">CAU 1321</strain>
    </source>
</reference>
<dbReference type="SUPFAM" id="SSF55729">
    <property type="entry name" value="Acyl-CoA N-acyltransferases (Nat)"/>
    <property type="match status" value="1"/>
</dbReference>
<dbReference type="InterPro" id="IPR016181">
    <property type="entry name" value="Acyl_CoA_acyltransferase"/>
</dbReference>
<evidence type="ECO:0000313" key="3">
    <source>
        <dbReference type="Proteomes" id="UP000598350"/>
    </source>
</evidence>
<feature type="domain" description="N-acetyltransferase" evidence="1">
    <location>
        <begin position="10"/>
        <end position="170"/>
    </location>
</feature>
<dbReference type="InterPro" id="IPR000182">
    <property type="entry name" value="GNAT_dom"/>
</dbReference>
<gene>
    <name evidence="2" type="ORF">HPE63_15480</name>
</gene>
<dbReference type="PROSITE" id="PS51186">
    <property type="entry name" value="GNAT"/>
    <property type="match status" value="1"/>
</dbReference>
<proteinExistence type="predicted"/>
<evidence type="ECO:0000259" key="1">
    <source>
        <dbReference type="PROSITE" id="PS51186"/>
    </source>
</evidence>
<dbReference type="PANTHER" id="PTHR43792:SF1">
    <property type="entry name" value="N-ACETYLTRANSFERASE DOMAIN-CONTAINING PROTEIN"/>
    <property type="match status" value="1"/>
</dbReference>
<protein>
    <submittedName>
        <fullName evidence="2">GNAT family N-acetyltransferase</fullName>
    </submittedName>
</protein>
<dbReference type="EMBL" id="JABTCG010000005">
    <property type="protein sequence ID" value="MBD0852083.1"/>
    <property type="molecule type" value="Genomic_DNA"/>
</dbReference>
<dbReference type="Proteomes" id="UP000598350">
    <property type="component" value="Unassembled WGS sequence"/>
</dbReference>